<keyword evidence="1" id="KW-0175">Coiled coil</keyword>
<name>A0ABQ5KQL4_9EUKA</name>
<evidence type="ECO:0000313" key="3">
    <source>
        <dbReference type="EMBL" id="GKT34774.1"/>
    </source>
</evidence>
<proteinExistence type="predicted"/>
<feature type="non-terminal residue" evidence="3">
    <location>
        <position position="1"/>
    </location>
</feature>
<feature type="non-terminal residue" evidence="3">
    <location>
        <position position="224"/>
    </location>
</feature>
<protein>
    <submittedName>
        <fullName evidence="3">Uncharacterized protein</fullName>
    </submittedName>
</protein>
<feature type="region of interest" description="Disordered" evidence="2">
    <location>
        <begin position="99"/>
        <end position="138"/>
    </location>
</feature>
<evidence type="ECO:0000256" key="1">
    <source>
        <dbReference type="SAM" id="Coils"/>
    </source>
</evidence>
<comment type="caution">
    <text evidence="3">The sequence shown here is derived from an EMBL/GenBank/DDBJ whole genome shotgun (WGS) entry which is preliminary data.</text>
</comment>
<organism evidence="3 4">
    <name type="scientific">Aduncisulcus paluster</name>
    <dbReference type="NCBI Taxonomy" id="2918883"/>
    <lineage>
        <taxon>Eukaryota</taxon>
        <taxon>Metamonada</taxon>
        <taxon>Carpediemonas-like organisms</taxon>
        <taxon>Aduncisulcus</taxon>
    </lineage>
</organism>
<feature type="coiled-coil region" evidence="1">
    <location>
        <begin position="28"/>
        <end position="60"/>
    </location>
</feature>
<evidence type="ECO:0000256" key="2">
    <source>
        <dbReference type="SAM" id="MobiDB-lite"/>
    </source>
</evidence>
<accession>A0ABQ5KQL4</accession>
<evidence type="ECO:0000313" key="4">
    <source>
        <dbReference type="Proteomes" id="UP001057375"/>
    </source>
</evidence>
<dbReference type="Proteomes" id="UP001057375">
    <property type="component" value="Unassembled WGS sequence"/>
</dbReference>
<dbReference type="EMBL" id="BQXS01003596">
    <property type="protein sequence ID" value="GKT34774.1"/>
    <property type="molecule type" value="Genomic_DNA"/>
</dbReference>
<reference evidence="3" key="1">
    <citation type="submission" date="2022-03" db="EMBL/GenBank/DDBJ databases">
        <title>Draft genome sequence of Aduncisulcus paluster, a free-living microaerophilic Fornicata.</title>
        <authorList>
            <person name="Yuyama I."/>
            <person name="Kume K."/>
            <person name="Tamura T."/>
            <person name="Inagaki Y."/>
            <person name="Hashimoto T."/>
        </authorList>
    </citation>
    <scope>NUCLEOTIDE SEQUENCE</scope>
    <source>
        <strain evidence="3">NY0171</strain>
    </source>
</reference>
<keyword evidence="4" id="KW-1185">Reference proteome</keyword>
<gene>
    <name evidence="3" type="ORF">ADUPG1_002868</name>
</gene>
<sequence>FNLGRQDYGLPEVKLVHSARDVKRMKIIRDKEETIRKQDLERKEKEKQEIEDQKQMWKHVKTVQAMMDAKNPEIPSTEEAAYSKRYIKVMDKKLNTLKKRREGTATAEDELVFEGRAPPRKSPFSSSTPSGKPPIPEKVDSLVQGRELETLSQVMGPDLVDGMERMTSLAEHVSPKDREKFSKVYDPVKPEECWYENLIIGLFKSMEDLFDDIDDTPASVEPFR</sequence>